<protein>
    <submittedName>
        <fullName evidence="2">Secreted protein</fullName>
    </submittedName>
</protein>
<name>A0A7E4VEG4_PANRE</name>
<dbReference type="WBParaSite" id="Pan_g19916.t1">
    <property type="protein sequence ID" value="Pan_g19916.t1"/>
    <property type="gene ID" value="Pan_g19916"/>
</dbReference>
<evidence type="ECO:0000313" key="2">
    <source>
        <dbReference type="WBParaSite" id="Pan_g19916.t1"/>
    </source>
</evidence>
<dbReference type="AlphaFoldDB" id="A0A7E4VEG4"/>
<sequence length="75" mass="8563">MRERLRWRKCAIHLVPAVRGLNGCLRLAPKTVNDSLCNCLEAVQTDVRRMGGFLSKPNEYPYRQAASTMNRSQTL</sequence>
<proteinExistence type="predicted"/>
<accession>A0A7E4VEG4</accession>
<reference evidence="1" key="1">
    <citation type="journal article" date="2013" name="Genetics">
        <title>The draft genome and transcriptome of Panagrellus redivivus are shaped by the harsh demands of a free-living lifestyle.</title>
        <authorList>
            <person name="Srinivasan J."/>
            <person name="Dillman A.R."/>
            <person name="Macchietto M.G."/>
            <person name="Heikkinen L."/>
            <person name="Lakso M."/>
            <person name="Fracchia K.M."/>
            <person name="Antoshechkin I."/>
            <person name="Mortazavi A."/>
            <person name="Wong G."/>
            <person name="Sternberg P.W."/>
        </authorList>
    </citation>
    <scope>NUCLEOTIDE SEQUENCE [LARGE SCALE GENOMIC DNA]</scope>
    <source>
        <strain evidence="1">MT8872</strain>
    </source>
</reference>
<reference evidence="2" key="2">
    <citation type="submission" date="2020-10" db="UniProtKB">
        <authorList>
            <consortium name="WormBaseParasite"/>
        </authorList>
    </citation>
    <scope>IDENTIFICATION</scope>
</reference>
<keyword evidence="1" id="KW-1185">Reference proteome</keyword>
<evidence type="ECO:0000313" key="1">
    <source>
        <dbReference type="Proteomes" id="UP000492821"/>
    </source>
</evidence>
<dbReference type="Proteomes" id="UP000492821">
    <property type="component" value="Unassembled WGS sequence"/>
</dbReference>
<organism evidence="1 2">
    <name type="scientific">Panagrellus redivivus</name>
    <name type="common">Microworm</name>
    <dbReference type="NCBI Taxonomy" id="6233"/>
    <lineage>
        <taxon>Eukaryota</taxon>
        <taxon>Metazoa</taxon>
        <taxon>Ecdysozoa</taxon>
        <taxon>Nematoda</taxon>
        <taxon>Chromadorea</taxon>
        <taxon>Rhabditida</taxon>
        <taxon>Tylenchina</taxon>
        <taxon>Panagrolaimomorpha</taxon>
        <taxon>Panagrolaimoidea</taxon>
        <taxon>Panagrolaimidae</taxon>
        <taxon>Panagrellus</taxon>
    </lineage>
</organism>